<dbReference type="PANTHER" id="PTHR43130">
    <property type="entry name" value="ARAC-FAMILY TRANSCRIPTIONAL REGULATOR"/>
    <property type="match status" value="1"/>
</dbReference>
<dbReference type="InterPro" id="IPR002818">
    <property type="entry name" value="DJ-1/PfpI"/>
</dbReference>
<feature type="compositionally biased region" description="Polar residues" evidence="4">
    <location>
        <begin position="367"/>
        <end position="380"/>
    </location>
</feature>
<dbReference type="PROSITE" id="PS01124">
    <property type="entry name" value="HTH_ARAC_FAMILY_2"/>
    <property type="match status" value="1"/>
</dbReference>
<sequence>MTENALFSPTQQPLDLAVLVLPHCSILEVASVLDPLRAANRHLGREAFHFRIVTPDGQPAPLTCGIELPASGPLAAAKGATLLMVIAGYRLAEVATRPLIRDLRRMAHGFTAIGGVDAGPWVLARAGLLDGHRATVHWEDLEDLAHLHPQVTVCPDRYVIDRSRLTAGGAAPAYDLMLHLIRAHHGAGVARQVAQSFLQPPRPGHAAQIAPPPGPLTADPSLDPRVARVLARMEASLDAPEPMATLAAHVGLSARRLESLFRDSLGTTPGAHALTLRLAAARRMLTDTPHPMAEIALRCGFSSPATLSRAFRRAFGQPPASLRRHRAKGTAGPVTQRLTDHEDDQVNPLISCESTICNTGEKRKTSHTSSSNPRPFSKASTPGILPRN</sequence>
<evidence type="ECO:0000256" key="2">
    <source>
        <dbReference type="ARBA" id="ARBA00023125"/>
    </source>
</evidence>
<dbReference type="Pfam" id="PF01965">
    <property type="entry name" value="DJ-1_PfpI"/>
    <property type="match status" value="1"/>
</dbReference>
<feature type="region of interest" description="Disordered" evidence="4">
    <location>
        <begin position="317"/>
        <end position="345"/>
    </location>
</feature>
<dbReference type="RefSeq" id="WP_135429676.1">
    <property type="nucleotide sequence ID" value="NZ_RPEM01000003.1"/>
</dbReference>
<dbReference type="PROSITE" id="PS00041">
    <property type="entry name" value="HTH_ARAC_FAMILY_1"/>
    <property type="match status" value="1"/>
</dbReference>
<feature type="domain" description="HTH araC/xylS-type" evidence="5">
    <location>
        <begin position="227"/>
        <end position="325"/>
    </location>
</feature>
<dbReference type="PANTHER" id="PTHR43130:SF3">
    <property type="entry name" value="HTH-TYPE TRANSCRIPTIONAL REGULATOR RV1931C"/>
    <property type="match status" value="1"/>
</dbReference>
<keyword evidence="1" id="KW-0805">Transcription regulation</keyword>
<keyword evidence="7" id="KW-1185">Reference proteome</keyword>
<evidence type="ECO:0000256" key="1">
    <source>
        <dbReference type="ARBA" id="ARBA00023015"/>
    </source>
</evidence>
<evidence type="ECO:0000256" key="4">
    <source>
        <dbReference type="SAM" id="MobiDB-lite"/>
    </source>
</evidence>
<dbReference type="CDD" id="cd03136">
    <property type="entry name" value="GATase1_AraC_ArgR_like"/>
    <property type="match status" value="1"/>
</dbReference>
<keyword evidence="2" id="KW-0238">DNA-binding</keyword>
<dbReference type="InterPro" id="IPR018060">
    <property type="entry name" value="HTH_AraC"/>
</dbReference>
<dbReference type="EMBL" id="RPEM01000003">
    <property type="protein sequence ID" value="TGD44401.1"/>
    <property type="molecule type" value="Genomic_DNA"/>
</dbReference>
<reference evidence="6 7" key="1">
    <citation type="submission" date="2018-11" db="EMBL/GenBank/DDBJ databases">
        <title>Tabrizicola sp. isolated from sediment of alpine lake.</title>
        <authorList>
            <person name="Liu Z."/>
        </authorList>
    </citation>
    <scope>NUCLEOTIDE SEQUENCE [LARGE SCALE GENOMIC DNA]</scope>
    <source>
        <strain evidence="6 7">DRYC-M-16</strain>
    </source>
</reference>
<dbReference type="SUPFAM" id="SSF52317">
    <property type="entry name" value="Class I glutamine amidotransferase-like"/>
    <property type="match status" value="1"/>
</dbReference>
<dbReference type="InterPro" id="IPR009057">
    <property type="entry name" value="Homeodomain-like_sf"/>
</dbReference>
<dbReference type="Gene3D" id="3.40.50.880">
    <property type="match status" value="1"/>
</dbReference>
<gene>
    <name evidence="6" type="ORF">EEB11_06925</name>
</gene>
<dbReference type="Pfam" id="PF12833">
    <property type="entry name" value="HTH_18"/>
    <property type="match status" value="1"/>
</dbReference>
<evidence type="ECO:0000313" key="6">
    <source>
        <dbReference type="EMBL" id="TGD44401.1"/>
    </source>
</evidence>
<dbReference type="InterPro" id="IPR052158">
    <property type="entry name" value="INH-QAR"/>
</dbReference>
<dbReference type="InterPro" id="IPR029062">
    <property type="entry name" value="Class_I_gatase-like"/>
</dbReference>
<proteinExistence type="predicted"/>
<dbReference type="SMART" id="SM00342">
    <property type="entry name" value="HTH_ARAC"/>
    <property type="match status" value="1"/>
</dbReference>
<evidence type="ECO:0000256" key="3">
    <source>
        <dbReference type="ARBA" id="ARBA00023163"/>
    </source>
</evidence>
<dbReference type="Proteomes" id="UP000297741">
    <property type="component" value="Unassembled WGS sequence"/>
</dbReference>
<evidence type="ECO:0000259" key="5">
    <source>
        <dbReference type="PROSITE" id="PS01124"/>
    </source>
</evidence>
<dbReference type="SUPFAM" id="SSF46689">
    <property type="entry name" value="Homeodomain-like"/>
    <property type="match status" value="2"/>
</dbReference>
<dbReference type="InterPro" id="IPR018062">
    <property type="entry name" value="HTH_AraC-typ_CS"/>
</dbReference>
<name>A0ABY2KTI9_9RHOB</name>
<organism evidence="6 7">
    <name type="scientific">Pseudotabrizicola sediminis</name>
    <dbReference type="NCBI Taxonomy" id="2486418"/>
    <lineage>
        <taxon>Bacteria</taxon>
        <taxon>Pseudomonadati</taxon>
        <taxon>Pseudomonadota</taxon>
        <taxon>Alphaproteobacteria</taxon>
        <taxon>Rhodobacterales</taxon>
        <taxon>Paracoccaceae</taxon>
        <taxon>Pseudotabrizicola</taxon>
    </lineage>
</organism>
<accession>A0ABY2KTI9</accession>
<keyword evidence="3" id="KW-0804">Transcription</keyword>
<comment type="caution">
    <text evidence="6">The sequence shown here is derived from an EMBL/GenBank/DDBJ whole genome shotgun (WGS) entry which is preliminary data.</text>
</comment>
<dbReference type="Gene3D" id="1.10.10.60">
    <property type="entry name" value="Homeodomain-like"/>
    <property type="match status" value="2"/>
</dbReference>
<evidence type="ECO:0000313" key="7">
    <source>
        <dbReference type="Proteomes" id="UP000297741"/>
    </source>
</evidence>
<protein>
    <submittedName>
        <fullName evidence="6">GlxA family transcriptional regulator</fullName>
    </submittedName>
</protein>
<feature type="region of interest" description="Disordered" evidence="4">
    <location>
        <begin position="359"/>
        <end position="388"/>
    </location>
</feature>